<evidence type="ECO:0000313" key="2">
    <source>
        <dbReference type="EMBL" id="KAK5931559.1"/>
    </source>
</evidence>
<comment type="caution">
    <text evidence="1">The sequence shown here is derived from an EMBL/GenBank/DDBJ whole genome shotgun (WGS) entry which is preliminary data.</text>
</comment>
<accession>A0AAN8HX25</accession>
<keyword evidence="3" id="KW-1185">Reference proteome</keyword>
<proteinExistence type="predicted"/>
<name>A0AAN8HX25_9TELE</name>
<protein>
    <submittedName>
        <fullName evidence="1">Uncharacterized protein</fullName>
    </submittedName>
</protein>
<evidence type="ECO:0000313" key="1">
    <source>
        <dbReference type="EMBL" id="KAK5931551.1"/>
    </source>
</evidence>
<reference evidence="1 3" key="1">
    <citation type="journal article" date="2023" name="Mol. Biol. Evol.">
        <title>Genomics of Secondarily Temperate Adaptation in the Only Non-Antarctic Icefish.</title>
        <authorList>
            <person name="Rivera-Colon A.G."/>
            <person name="Rayamajhi N."/>
            <person name="Minhas B.F."/>
            <person name="Madrigal G."/>
            <person name="Bilyk K.T."/>
            <person name="Yoon V."/>
            <person name="Hune M."/>
            <person name="Gregory S."/>
            <person name="Cheng C.H.C."/>
            <person name="Catchen J.M."/>
        </authorList>
    </citation>
    <scope>NUCLEOTIDE SEQUENCE [LARGE SCALE GENOMIC DNA]</scope>
    <source>
        <strain evidence="1">JC2023a</strain>
    </source>
</reference>
<gene>
    <name evidence="2" type="ORF">CesoFtcFv8_000162</name>
    <name evidence="1" type="ORF">CesoFtcFv8_000173</name>
</gene>
<dbReference type="Proteomes" id="UP001335648">
    <property type="component" value="Unassembled WGS sequence"/>
</dbReference>
<dbReference type="EMBL" id="JAULUE010000065">
    <property type="protein sequence ID" value="KAK5931551.1"/>
    <property type="molecule type" value="Genomic_DNA"/>
</dbReference>
<organism evidence="1 3">
    <name type="scientific">Champsocephalus esox</name>
    <name type="common">pike icefish</name>
    <dbReference type="NCBI Taxonomy" id="159716"/>
    <lineage>
        <taxon>Eukaryota</taxon>
        <taxon>Metazoa</taxon>
        <taxon>Chordata</taxon>
        <taxon>Craniata</taxon>
        <taxon>Vertebrata</taxon>
        <taxon>Euteleostomi</taxon>
        <taxon>Actinopterygii</taxon>
        <taxon>Neopterygii</taxon>
        <taxon>Teleostei</taxon>
        <taxon>Neoteleostei</taxon>
        <taxon>Acanthomorphata</taxon>
        <taxon>Eupercaria</taxon>
        <taxon>Perciformes</taxon>
        <taxon>Notothenioidei</taxon>
        <taxon>Channichthyidae</taxon>
        <taxon>Champsocephalus</taxon>
    </lineage>
</organism>
<dbReference type="EMBL" id="JAULUE010000064">
    <property type="protein sequence ID" value="KAK5931559.1"/>
    <property type="molecule type" value="Genomic_DNA"/>
</dbReference>
<sequence>MRRGGRVVTKRVLSFEDIQRIVRFITNFADVFAMPLPERIPGFKRTDISVLPTTESKSSVWRKYKVQREGSPCCWQQHIGRS</sequence>
<evidence type="ECO:0000313" key="3">
    <source>
        <dbReference type="Proteomes" id="UP001335648"/>
    </source>
</evidence>
<dbReference type="AlphaFoldDB" id="A0AAN8HX25"/>